<keyword evidence="3" id="KW-0813">Transport</keyword>
<dbReference type="InterPro" id="IPR002549">
    <property type="entry name" value="AI-2E-like"/>
</dbReference>
<evidence type="ECO:0000256" key="1">
    <source>
        <dbReference type="ARBA" id="ARBA00004651"/>
    </source>
</evidence>
<evidence type="ECO:0000256" key="6">
    <source>
        <dbReference type="ARBA" id="ARBA00022989"/>
    </source>
</evidence>
<dbReference type="OrthoDB" id="9793390at2"/>
<comment type="caution">
    <text evidence="9">The sequence shown here is derived from an EMBL/GenBank/DDBJ whole genome shotgun (WGS) entry which is preliminary data.</text>
</comment>
<evidence type="ECO:0000256" key="7">
    <source>
        <dbReference type="ARBA" id="ARBA00023136"/>
    </source>
</evidence>
<feature type="transmembrane region" description="Helical" evidence="8">
    <location>
        <begin position="92"/>
        <end position="114"/>
    </location>
</feature>
<dbReference type="PANTHER" id="PTHR21716">
    <property type="entry name" value="TRANSMEMBRANE PROTEIN"/>
    <property type="match status" value="1"/>
</dbReference>
<evidence type="ECO:0000256" key="2">
    <source>
        <dbReference type="ARBA" id="ARBA00009773"/>
    </source>
</evidence>
<keyword evidence="7 8" id="KW-0472">Membrane</keyword>
<keyword evidence="4" id="KW-1003">Cell membrane</keyword>
<comment type="subcellular location">
    <subcellularLocation>
        <location evidence="1">Cell membrane</location>
        <topology evidence="1">Multi-pass membrane protein</topology>
    </subcellularLocation>
</comment>
<evidence type="ECO:0000256" key="5">
    <source>
        <dbReference type="ARBA" id="ARBA00022692"/>
    </source>
</evidence>
<dbReference type="PANTHER" id="PTHR21716:SF53">
    <property type="entry name" value="PERMEASE PERM-RELATED"/>
    <property type="match status" value="1"/>
</dbReference>
<protein>
    <submittedName>
        <fullName evidence="9">AI-2E family transporter</fullName>
    </submittedName>
</protein>
<dbReference type="Pfam" id="PF01594">
    <property type="entry name" value="AI-2E_transport"/>
    <property type="match status" value="1"/>
</dbReference>
<keyword evidence="5 8" id="KW-0812">Transmembrane</keyword>
<feature type="transmembrane region" description="Helical" evidence="8">
    <location>
        <begin position="42"/>
        <end position="71"/>
    </location>
</feature>
<dbReference type="RefSeq" id="WP_152888325.1">
    <property type="nucleotide sequence ID" value="NZ_WHJC01000039.1"/>
</dbReference>
<dbReference type="GO" id="GO:0055085">
    <property type="term" value="P:transmembrane transport"/>
    <property type="evidence" value="ECO:0007669"/>
    <property type="project" value="TreeGrafter"/>
</dbReference>
<name>A0A6I1MHU5_9CLOT</name>
<evidence type="ECO:0000313" key="9">
    <source>
        <dbReference type="EMBL" id="MPQ43106.1"/>
    </source>
</evidence>
<proteinExistence type="inferred from homology"/>
<keyword evidence="10" id="KW-1185">Reference proteome</keyword>
<gene>
    <name evidence="9" type="ORF">GBZ86_04940</name>
</gene>
<accession>A0A6I1MHU5</accession>
<organism evidence="9 10">
    <name type="scientific">Clostridium tarantellae</name>
    <dbReference type="NCBI Taxonomy" id="39493"/>
    <lineage>
        <taxon>Bacteria</taxon>
        <taxon>Bacillati</taxon>
        <taxon>Bacillota</taxon>
        <taxon>Clostridia</taxon>
        <taxon>Eubacteriales</taxon>
        <taxon>Clostridiaceae</taxon>
        <taxon>Clostridium</taxon>
    </lineage>
</organism>
<dbReference type="AlphaFoldDB" id="A0A6I1MHU5"/>
<comment type="similarity">
    <text evidence="2">Belongs to the autoinducer-2 exporter (AI-2E) (TC 2.A.86) family.</text>
</comment>
<dbReference type="Proteomes" id="UP000430345">
    <property type="component" value="Unassembled WGS sequence"/>
</dbReference>
<evidence type="ECO:0000256" key="4">
    <source>
        <dbReference type="ARBA" id="ARBA00022475"/>
    </source>
</evidence>
<feature type="transmembrane region" description="Helical" evidence="8">
    <location>
        <begin position="120"/>
        <end position="149"/>
    </location>
</feature>
<evidence type="ECO:0000313" key="10">
    <source>
        <dbReference type="Proteomes" id="UP000430345"/>
    </source>
</evidence>
<reference evidence="9 10" key="1">
    <citation type="submission" date="2019-10" db="EMBL/GenBank/DDBJ databases">
        <title>The Genome Sequence of Clostridium tarantellae Isolated from Fish Brain.</title>
        <authorList>
            <person name="Bano L."/>
            <person name="Kiel M."/>
            <person name="Sales G."/>
            <person name="Doxey A.C."/>
            <person name="Mansfield M.J."/>
            <person name="Schiavone M."/>
            <person name="Rossetto O."/>
            <person name="Pirazzini M."/>
            <person name="Dobrindt U."/>
            <person name="Montecucco C."/>
        </authorList>
    </citation>
    <scope>NUCLEOTIDE SEQUENCE [LARGE SCALE GENOMIC DNA]</scope>
    <source>
        <strain evidence="9 10">DSM 3997</strain>
    </source>
</reference>
<sequence length="228" mass="25332">IPLDQSNTLKILSQQFTEKFNIFIKNISLKIFDTLIDLGENIIALAVVPVLTYYFLAYSDMLCNRIAYLIPVGKRAIIRKIGKNIDKILGKYILGQLILSVIVGVMTFIAMVLLKIKFPLLVSIFNALLNIIPYFGAILGMIPAILVAIMDGSMKVVWVIIAFIIIQQIEGNIISPQITASSINMHPLAILILLLIGDKLGGLLGMILIIPIAVVIKVIYEDLDYYLF</sequence>
<feature type="transmembrane region" description="Helical" evidence="8">
    <location>
        <begin position="156"/>
        <end position="174"/>
    </location>
</feature>
<feature type="non-terminal residue" evidence="9">
    <location>
        <position position="1"/>
    </location>
</feature>
<evidence type="ECO:0000256" key="8">
    <source>
        <dbReference type="SAM" id="Phobius"/>
    </source>
</evidence>
<keyword evidence="6 8" id="KW-1133">Transmembrane helix</keyword>
<evidence type="ECO:0000256" key="3">
    <source>
        <dbReference type="ARBA" id="ARBA00022448"/>
    </source>
</evidence>
<dbReference type="EMBL" id="WHJC01000039">
    <property type="protein sequence ID" value="MPQ43106.1"/>
    <property type="molecule type" value="Genomic_DNA"/>
</dbReference>
<dbReference type="GO" id="GO:0005886">
    <property type="term" value="C:plasma membrane"/>
    <property type="evidence" value="ECO:0007669"/>
    <property type="project" value="UniProtKB-SubCell"/>
</dbReference>